<accession>Q7RSP7</accession>
<evidence type="ECO:0000313" key="2">
    <source>
        <dbReference type="EMBL" id="EAA22628.1"/>
    </source>
</evidence>
<dbReference type="Pfam" id="PF06022">
    <property type="entry name" value="Cir_Bir_Yir"/>
    <property type="match status" value="1"/>
</dbReference>
<protein>
    <submittedName>
        <fullName evidence="2">Cir1 protein</fullName>
    </submittedName>
</protein>
<organism evidence="2 3">
    <name type="scientific">Plasmodium yoelii yoelii</name>
    <dbReference type="NCBI Taxonomy" id="73239"/>
    <lineage>
        <taxon>Eukaryota</taxon>
        <taxon>Sar</taxon>
        <taxon>Alveolata</taxon>
        <taxon>Apicomplexa</taxon>
        <taxon>Aconoidasida</taxon>
        <taxon>Haemosporida</taxon>
        <taxon>Plasmodiidae</taxon>
        <taxon>Plasmodium</taxon>
        <taxon>Plasmodium (Vinckeia)</taxon>
    </lineage>
</organism>
<feature type="transmembrane region" description="Helical" evidence="1">
    <location>
        <begin position="269"/>
        <end position="290"/>
    </location>
</feature>
<dbReference type="Proteomes" id="UP000008553">
    <property type="component" value="Unassembled WGS sequence"/>
</dbReference>
<comment type="caution">
    <text evidence="2">The sequence shown here is derived from an EMBL/GenBank/DDBJ whole genome shotgun (WGS) entry which is preliminary data.</text>
</comment>
<dbReference type="EMBL" id="AABL01000087">
    <property type="protein sequence ID" value="EAA22628.1"/>
    <property type="molecule type" value="Genomic_DNA"/>
</dbReference>
<dbReference type="PaxDb" id="73239-Q7RSP7"/>
<proteinExistence type="predicted"/>
<keyword evidence="1" id="KW-0472">Membrane</keyword>
<gene>
    <name evidence="2" type="ORF">PY00308</name>
</gene>
<keyword evidence="1" id="KW-1133">Transmembrane helix</keyword>
<keyword evidence="3" id="KW-1185">Reference proteome</keyword>
<dbReference type="InterPro" id="IPR006477">
    <property type="entry name" value="Yir_bir_cir"/>
</dbReference>
<evidence type="ECO:0000313" key="3">
    <source>
        <dbReference type="Proteomes" id="UP000008553"/>
    </source>
</evidence>
<dbReference type="NCBIfam" id="TIGR01590">
    <property type="entry name" value="yir-bir-cir_Pla"/>
    <property type="match status" value="1"/>
</dbReference>
<dbReference type="InParanoid" id="Q7RSP7"/>
<reference evidence="2 3" key="1">
    <citation type="journal article" date="2002" name="Nature">
        <title>Genome sequence and comparative analysis of the model rodent malaria parasite Plasmodium yoelii yoelii.</title>
        <authorList>
            <person name="Carlton J.M."/>
            <person name="Angiuoli S.V."/>
            <person name="Suh B.B."/>
            <person name="Kooij T.W."/>
            <person name="Pertea M."/>
            <person name="Silva J.C."/>
            <person name="Ermolaeva M.D."/>
            <person name="Allen J.E."/>
            <person name="Selengut J.D."/>
            <person name="Koo H.L."/>
            <person name="Peterson J.D."/>
            <person name="Pop M."/>
            <person name="Kosack D.S."/>
            <person name="Shumway M.F."/>
            <person name="Bidwell S.L."/>
            <person name="Shallom S.J."/>
            <person name="van Aken S.E."/>
            <person name="Riedmuller S.B."/>
            <person name="Feldblyum T.V."/>
            <person name="Cho J.K."/>
            <person name="Quackenbush J."/>
            <person name="Sedegah M."/>
            <person name="Shoaibi A."/>
            <person name="Cummings L.M."/>
            <person name="Florens L."/>
            <person name="Yates J.R."/>
            <person name="Raine J.D."/>
            <person name="Sinden R.E."/>
            <person name="Harris M.A."/>
            <person name="Cunningham D.A."/>
            <person name="Preiser P.R."/>
            <person name="Bergman L.W."/>
            <person name="Vaidya A.B."/>
            <person name="van Lin L.H."/>
            <person name="Janse C.J."/>
            <person name="Waters A.P."/>
            <person name="Smith H.O."/>
            <person name="White O.R."/>
            <person name="Salzberg S.L."/>
            <person name="Venter J.C."/>
            <person name="Fraser C.M."/>
            <person name="Hoffman S.L."/>
            <person name="Gardner M.J."/>
            <person name="Carucci D.J."/>
        </authorList>
    </citation>
    <scope>NUCLEOTIDE SEQUENCE [LARGE SCALE GENOMIC DNA]</scope>
    <source>
        <strain evidence="2 3">17XNL</strain>
    </source>
</reference>
<name>Q7RSP7_PLAYO</name>
<evidence type="ECO:0000256" key="1">
    <source>
        <dbReference type="SAM" id="Phobius"/>
    </source>
</evidence>
<keyword evidence="1" id="KW-0812">Transmembrane</keyword>
<sequence>MNLYTFIKNNINLYNLHIDYKEIGTINDYFWETDEGVFRINTQHKSINDYCNNGSNSGFGKCNDYLEMTICSLIYLLKTLKENNTLEDDKLAEYAILWLSYKLDQKQKDKLTDLNKFYTDHIEKNKYYNEKIKDDDTTTYKKIIDKIKDLMDIKEISKFNDPFSILFYLYYVFHDESLNCKQNLDLANKFVQNVEKLIEDSNNTVDISYNKLLSTLSNDYNILINKYGNENKCPNFKSLSKIEPKKNPVEDSGQKFGETSEVISSSSSILNTVIPGLSIFAIPVFLGVAYKYSLFGFDKLFQRQYIRKKLKKFLCCGTHIRFKLYYANITVIIDIHKI</sequence>
<dbReference type="AlphaFoldDB" id="Q7RSP7"/>